<reference evidence="2 3" key="1">
    <citation type="submission" date="2017-04" db="EMBL/GenBank/DDBJ databases">
        <authorList>
            <person name="Afonso C.L."/>
            <person name="Miller P.J."/>
            <person name="Scott M.A."/>
            <person name="Spackman E."/>
            <person name="Goraichik I."/>
            <person name="Dimitrov K.M."/>
            <person name="Suarez D.L."/>
            <person name="Swayne D.E."/>
        </authorList>
    </citation>
    <scope>NUCLEOTIDE SEQUENCE [LARGE SCALE GENOMIC DNA]</scope>
    <source>
        <strain evidence="2 3">DSM 23236</strain>
    </source>
</reference>
<evidence type="ECO:0000313" key="3">
    <source>
        <dbReference type="Proteomes" id="UP000192761"/>
    </source>
</evidence>
<evidence type="ECO:0000313" key="2">
    <source>
        <dbReference type="EMBL" id="SMC29092.1"/>
    </source>
</evidence>
<proteinExistence type="predicted"/>
<sequence>MTTQCQRLVRTALLLSTMLFAAPLYAAEQFYAATFGITIDASGNLVGFRATGVMDPRDKNRTILNIPLPAEYVAAAKAQVLRKHYQPQLENGKPKEFFTWMFYVPSQPDRADLDPVRSH</sequence>
<accession>A0A1W1XYX0</accession>
<keyword evidence="3" id="KW-1185">Reference proteome</keyword>
<evidence type="ECO:0000256" key="1">
    <source>
        <dbReference type="SAM" id="SignalP"/>
    </source>
</evidence>
<feature type="signal peptide" evidence="1">
    <location>
        <begin position="1"/>
        <end position="26"/>
    </location>
</feature>
<dbReference type="Proteomes" id="UP000192761">
    <property type="component" value="Unassembled WGS sequence"/>
</dbReference>
<dbReference type="EMBL" id="FWXD01000029">
    <property type="protein sequence ID" value="SMC29092.1"/>
    <property type="molecule type" value="Genomic_DNA"/>
</dbReference>
<feature type="chain" id="PRO_5012099650" evidence="1">
    <location>
        <begin position="27"/>
        <end position="119"/>
    </location>
</feature>
<gene>
    <name evidence="2" type="ORF">SAMN02745857_03594</name>
</gene>
<organism evidence="2 3">
    <name type="scientific">Andreprevotia lacus DSM 23236</name>
    <dbReference type="NCBI Taxonomy" id="1121001"/>
    <lineage>
        <taxon>Bacteria</taxon>
        <taxon>Pseudomonadati</taxon>
        <taxon>Pseudomonadota</taxon>
        <taxon>Betaproteobacteria</taxon>
        <taxon>Neisseriales</taxon>
        <taxon>Chitinibacteraceae</taxon>
        <taxon>Andreprevotia</taxon>
    </lineage>
</organism>
<keyword evidence="1" id="KW-0732">Signal</keyword>
<dbReference type="STRING" id="1121001.SAMN02745857_03594"/>
<dbReference type="RefSeq" id="WP_084092538.1">
    <property type="nucleotide sequence ID" value="NZ_FWXD01000029.1"/>
</dbReference>
<protein>
    <submittedName>
        <fullName evidence="2">Uncharacterized protein</fullName>
    </submittedName>
</protein>
<dbReference type="AlphaFoldDB" id="A0A1W1XYX0"/>
<name>A0A1W1XYX0_9NEIS</name>